<comment type="caution">
    <text evidence="2">The sequence shown here is derived from an EMBL/GenBank/DDBJ whole genome shotgun (WGS) entry which is preliminary data.</text>
</comment>
<dbReference type="InterPro" id="IPR019734">
    <property type="entry name" value="TPR_rpt"/>
</dbReference>
<evidence type="ECO:0000256" key="1">
    <source>
        <dbReference type="PROSITE-ProRule" id="PRU00339"/>
    </source>
</evidence>
<gene>
    <name evidence="2" type="ORF">CVV64_13290</name>
</gene>
<feature type="repeat" description="TPR" evidence="1">
    <location>
        <begin position="180"/>
        <end position="213"/>
    </location>
</feature>
<proteinExistence type="predicted"/>
<protein>
    <recommendedName>
        <fullName evidence="4">Tetratricopeptide repeat protein</fullName>
    </recommendedName>
</protein>
<dbReference type="AlphaFoldDB" id="A0A2N1PMS6"/>
<reference evidence="2 3" key="1">
    <citation type="journal article" date="2017" name="ISME J.">
        <title>Potential for microbial H2 and metal transformations associated with novel bacteria and archaea in deep terrestrial subsurface sediments.</title>
        <authorList>
            <person name="Hernsdorf A.W."/>
            <person name="Amano Y."/>
            <person name="Miyakawa K."/>
            <person name="Ise K."/>
            <person name="Suzuki Y."/>
            <person name="Anantharaman K."/>
            <person name="Probst A."/>
            <person name="Burstein D."/>
            <person name="Thomas B.C."/>
            <person name="Banfield J.F."/>
        </authorList>
    </citation>
    <scope>NUCLEOTIDE SEQUENCE [LARGE SCALE GENOMIC DNA]</scope>
    <source>
        <strain evidence="2">HGW-Wallbacteria-1</strain>
    </source>
</reference>
<name>A0A2N1PMS6_9BACT</name>
<evidence type="ECO:0008006" key="4">
    <source>
        <dbReference type="Google" id="ProtNLM"/>
    </source>
</evidence>
<dbReference type="PANTHER" id="PTHR12558">
    <property type="entry name" value="CELL DIVISION CYCLE 16,23,27"/>
    <property type="match status" value="1"/>
</dbReference>
<evidence type="ECO:0000313" key="2">
    <source>
        <dbReference type="EMBL" id="PKK89646.1"/>
    </source>
</evidence>
<dbReference type="SUPFAM" id="SSF48452">
    <property type="entry name" value="TPR-like"/>
    <property type="match status" value="1"/>
</dbReference>
<dbReference type="EMBL" id="PGXC01000014">
    <property type="protein sequence ID" value="PKK89646.1"/>
    <property type="molecule type" value="Genomic_DNA"/>
</dbReference>
<sequence>MRVESVFIVRAISLWLTGFLLIAVLFGLYPCHAADSARILALKRASTLRARIHGETGHWDLALRELDTLSRHFPDDRFIQSDLATACRRTGDFRRAEKIYRNLMEMNPDVRTYSLDLAYLMAELGRFSEVISLLDSRWKITPGVDREVVLLLAEANDRAGSQTRATELYLFLLKQNPDDLPVLLALGERYLRAGERDRSREAFTKVIGLDPQELRAYKGMASTYADLDPDSYRLWLMKGYKITETDWEISYLLGEYFAGRNDQRHLRYHQETLDRLVRASDSDTSIAGRTRARCLWRLGKKREAEDLFRKMVSSLAMKGSGAAETGSGDAVIVSSGAAANGSGSAQISETTIELANDLAELLTEEKRYDEALKVLDTVLGAAGKDTFTGRGK</sequence>
<dbReference type="Pfam" id="PF13432">
    <property type="entry name" value="TPR_16"/>
    <property type="match status" value="1"/>
</dbReference>
<dbReference type="InterPro" id="IPR011990">
    <property type="entry name" value="TPR-like_helical_dom_sf"/>
</dbReference>
<dbReference type="Proteomes" id="UP000233256">
    <property type="component" value="Unassembled WGS sequence"/>
</dbReference>
<dbReference type="Gene3D" id="1.25.40.10">
    <property type="entry name" value="Tetratricopeptide repeat domain"/>
    <property type="match status" value="1"/>
</dbReference>
<dbReference type="PANTHER" id="PTHR12558:SF13">
    <property type="entry name" value="CELL DIVISION CYCLE PROTEIN 27 HOMOLOG"/>
    <property type="match status" value="1"/>
</dbReference>
<keyword evidence="1" id="KW-0802">TPR repeat</keyword>
<dbReference type="PROSITE" id="PS50005">
    <property type="entry name" value="TPR"/>
    <property type="match status" value="1"/>
</dbReference>
<accession>A0A2N1PMS6</accession>
<dbReference type="SMART" id="SM00028">
    <property type="entry name" value="TPR"/>
    <property type="match status" value="3"/>
</dbReference>
<evidence type="ECO:0000313" key="3">
    <source>
        <dbReference type="Proteomes" id="UP000233256"/>
    </source>
</evidence>
<organism evidence="2 3">
    <name type="scientific">Candidatus Wallbacteria bacterium HGW-Wallbacteria-1</name>
    <dbReference type="NCBI Taxonomy" id="2013854"/>
    <lineage>
        <taxon>Bacteria</taxon>
        <taxon>Candidatus Walliibacteriota</taxon>
    </lineage>
</organism>